<evidence type="ECO:0000313" key="2">
    <source>
        <dbReference type="Proteomes" id="UP000051934"/>
    </source>
</evidence>
<name>A0A0R2SCN7_9GAMM</name>
<dbReference type="AlphaFoldDB" id="A0A0R2SCN7"/>
<reference evidence="1 2" key="1">
    <citation type="submission" date="2015-10" db="EMBL/GenBank/DDBJ databases">
        <title>Metagenome-Assembled Genomes uncover a global brackish microbiome.</title>
        <authorList>
            <person name="Hugerth L.W."/>
            <person name="Larsson J."/>
            <person name="Alneberg J."/>
            <person name="Lindh M.V."/>
            <person name="Legrand C."/>
            <person name="Pinhassi J."/>
            <person name="Andersson A.F."/>
        </authorList>
    </citation>
    <scope>NUCLEOTIDE SEQUENCE [LARGE SCALE GENOMIC DNA]</scope>
    <source>
        <strain evidence="1">BACL4 MAG-120507-bin80</strain>
    </source>
</reference>
<protein>
    <submittedName>
        <fullName evidence="1">dUTP diphosphatase</fullName>
    </submittedName>
</protein>
<dbReference type="EMBL" id="LIBB01000285">
    <property type="protein sequence ID" value="KRO70880.1"/>
    <property type="molecule type" value="Genomic_DNA"/>
</dbReference>
<dbReference type="Proteomes" id="UP000051934">
    <property type="component" value="Unassembled WGS sequence"/>
</dbReference>
<dbReference type="Pfam" id="PF08761">
    <property type="entry name" value="dUTPase_2"/>
    <property type="match status" value="1"/>
</dbReference>
<sequence>MLSSTQLNTMFQLQAGMNFRVDPNWTEAKYPYLRAVVIEAAEAIEHHGWKWWKQQHCDLSQLQMELVDIWHFLLSEILLRNGGDEEKARTYLETTYARQSAADALNFDGQEYTFGEFDLLELLQTFIGTSAAGRIELGLFAAIMRGCSLDWHELYKQYVSKNVLNFFRQDHGYQDGTYKKMWNGREDNEVLVEVMATLDAASPTFKDSLYGLLEAAYNQ</sequence>
<dbReference type="SUPFAM" id="SSF101386">
    <property type="entry name" value="all-alpha NTP pyrophosphatases"/>
    <property type="match status" value="1"/>
</dbReference>
<proteinExistence type="predicted"/>
<comment type="caution">
    <text evidence="1">The sequence shown here is derived from an EMBL/GenBank/DDBJ whole genome shotgun (WGS) entry which is preliminary data.</text>
</comment>
<organism evidence="1 2">
    <name type="scientific">OM182 bacterium BACL3 MAG-120507-bin80</name>
    <dbReference type="NCBI Taxonomy" id="1655577"/>
    <lineage>
        <taxon>Bacteria</taxon>
        <taxon>Pseudomonadati</taxon>
        <taxon>Pseudomonadota</taxon>
        <taxon>Gammaproteobacteria</taxon>
        <taxon>OMG group</taxon>
        <taxon>OM182 clade</taxon>
    </lineage>
</organism>
<evidence type="ECO:0000313" key="1">
    <source>
        <dbReference type="EMBL" id="KRO70880.1"/>
    </source>
</evidence>
<dbReference type="Gene3D" id="1.10.4010.10">
    <property type="entry name" value="Type II deoxyuridine triphosphatase"/>
    <property type="match status" value="1"/>
</dbReference>
<gene>
    <name evidence="1" type="ORF">ABR69_01985</name>
</gene>
<accession>A0A0R2SCN7</accession>
<dbReference type="CDD" id="cd11527">
    <property type="entry name" value="NTP-PPase_dUTPase"/>
    <property type="match status" value="1"/>
</dbReference>
<dbReference type="InterPro" id="IPR014871">
    <property type="entry name" value="dUTPase/dCTP_pyrophosphatase"/>
</dbReference>